<dbReference type="SUPFAM" id="SSF51306">
    <property type="entry name" value="LexA/Signal peptidase"/>
    <property type="match status" value="1"/>
</dbReference>
<dbReference type="Gene3D" id="2.10.109.10">
    <property type="entry name" value="Umud Fragment, subunit A"/>
    <property type="match status" value="1"/>
</dbReference>
<proteinExistence type="predicted"/>
<dbReference type="Pfam" id="PF00717">
    <property type="entry name" value="Peptidase_S24"/>
    <property type="match status" value="1"/>
</dbReference>
<dbReference type="PANTHER" id="PTHR40661:SF3">
    <property type="entry name" value="FELS-1 PROPHAGE TRANSCRIPTIONAL REGULATOR"/>
    <property type="match status" value="1"/>
</dbReference>
<dbReference type="CDD" id="cd06529">
    <property type="entry name" value="S24_LexA-like"/>
    <property type="match status" value="1"/>
</dbReference>
<dbReference type="Gene3D" id="1.10.260.40">
    <property type="entry name" value="lambda repressor-like DNA-binding domains"/>
    <property type="match status" value="1"/>
</dbReference>
<dbReference type="Proteomes" id="UP000731465">
    <property type="component" value="Unassembled WGS sequence"/>
</dbReference>
<dbReference type="CDD" id="cd00093">
    <property type="entry name" value="HTH_XRE"/>
    <property type="match status" value="1"/>
</dbReference>
<keyword evidence="2" id="KW-0238">DNA-binding</keyword>
<protein>
    <submittedName>
        <fullName evidence="5">Helix-turn-helix transcriptional regulator</fullName>
    </submittedName>
</protein>
<dbReference type="InterPro" id="IPR010982">
    <property type="entry name" value="Lambda_DNA-bd_dom_sf"/>
</dbReference>
<keyword evidence="3" id="KW-0804">Transcription</keyword>
<dbReference type="InterPro" id="IPR015927">
    <property type="entry name" value="Peptidase_S24_S26A/B/C"/>
</dbReference>
<feature type="domain" description="HTH cro/C1-type" evidence="4">
    <location>
        <begin position="9"/>
        <end position="64"/>
    </location>
</feature>
<dbReference type="Pfam" id="PF01381">
    <property type="entry name" value="HTH_3"/>
    <property type="match status" value="1"/>
</dbReference>
<evidence type="ECO:0000259" key="4">
    <source>
        <dbReference type="PROSITE" id="PS50943"/>
    </source>
</evidence>
<dbReference type="InterPro" id="IPR036286">
    <property type="entry name" value="LexA/Signal_pep-like_sf"/>
</dbReference>
<sequence length="222" mass="25167">MTMLLSDRINYLRDEKKATMEQIADVAGVTQAAVSQWCNGKTTNIKSHVAQKLAEYYKISAKWLSSGEGLPTDNANIEIYNYTTIPYKRITFQCGEGYEPSYEDLLDETFIKLENKFFVDNQVSPNNCICVKVEGDSMEPLIYNGEYVVIAQNERNIREGKVYAFGVQGKMRIKRLYPKIDGSLVIKSENKNFEDDHVPPELMDSVVIIGRVVARIGTAPFK</sequence>
<name>A0ABS7DIJ4_9GAMM</name>
<evidence type="ECO:0000256" key="2">
    <source>
        <dbReference type="ARBA" id="ARBA00023125"/>
    </source>
</evidence>
<dbReference type="SMART" id="SM00530">
    <property type="entry name" value="HTH_XRE"/>
    <property type="match status" value="1"/>
</dbReference>
<dbReference type="SUPFAM" id="SSF47413">
    <property type="entry name" value="lambda repressor-like DNA-binding domains"/>
    <property type="match status" value="1"/>
</dbReference>
<dbReference type="InterPro" id="IPR039418">
    <property type="entry name" value="LexA-like"/>
</dbReference>
<evidence type="ECO:0000313" key="5">
    <source>
        <dbReference type="EMBL" id="MBW7571028.1"/>
    </source>
</evidence>
<dbReference type="PANTHER" id="PTHR40661">
    <property type="match status" value="1"/>
</dbReference>
<keyword evidence="1" id="KW-0805">Transcription regulation</keyword>
<reference evidence="5 6" key="1">
    <citation type="submission" date="2021-03" db="EMBL/GenBank/DDBJ databases">
        <title>Succinivibrio sp. nov. isolated from feces of cow.</title>
        <authorList>
            <person name="Choi J.-Y."/>
        </authorList>
    </citation>
    <scope>NUCLEOTIDE SEQUENCE [LARGE SCALE GENOMIC DNA]</scope>
    <source>
        <strain evidence="5 6">AGMB01872</strain>
    </source>
</reference>
<dbReference type="PROSITE" id="PS50943">
    <property type="entry name" value="HTH_CROC1"/>
    <property type="match status" value="1"/>
</dbReference>
<evidence type="ECO:0000256" key="1">
    <source>
        <dbReference type="ARBA" id="ARBA00023015"/>
    </source>
</evidence>
<gene>
    <name evidence="5" type="ORF">J5V48_08990</name>
</gene>
<accession>A0ABS7DIJ4</accession>
<dbReference type="InterPro" id="IPR001387">
    <property type="entry name" value="Cro/C1-type_HTH"/>
</dbReference>
<dbReference type="RefSeq" id="WP_219938252.1">
    <property type="nucleotide sequence ID" value="NZ_JAGFNY010000044.1"/>
</dbReference>
<evidence type="ECO:0000313" key="6">
    <source>
        <dbReference type="Proteomes" id="UP000731465"/>
    </source>
</evidence>
<evidence type="ECO:0000256" key="3">
    <source>
        <dbReference type="ARBA" id="ARBA00023163"/>
    </source>
</evidence>
<organism evidence="5 6">
    <name type="scientific">Succinivibrio faecicola</name>
    <dbReference type="NCBI Taxonomy" id="2820300"/>
    <lineage>
        <taxon>Bacteria</taxon>
        <taxon>Pseudomonadati</taxon>
        <taxon>Pseudomonadota</taxon>
        <taxon>Gammaproteobacteria</taxon>
        <taxon>Aeromonadales</taxon>
        <taxon>Succinivibrionaceae</taxon>
        <taxon>Succinivibrio</taxon>
    </lineage>
</organism>
<keyword evidence="6" id="KW-1185">Reference proteome</keyword>
<comment type="caution">
    <text evidence="5">The sequence shown here is derived from an EMBL/GenBank/DDBJ whole genome shotgun (WGS) entry which is preliminary data.</text>
</comment>
<dbReference type="EMBL" id="JAGFNY010000044">
    <property type="protein sequence ID" value="MBW7571028.1"/>
    <property type="molecule type" value="Genomic_DNA"/>
</dbReference>